<dbReference type="PANTHER" id="PTHR43861:SF1">
    <property type="entry name" value="TRANS-ACONITATE 2-METHYLTRANSFERASE"/>
    <property type="match status" value="1"/>
</dbReference>
<dbReference type="SUPFAM" id="SSF53335">
    <property type="entry name" value="S-adenosyl-L-methionine-dependent methyltransferases"/>
    <property type="match status" value="1"/>
</dbReference>
<dbReference type="PANTHER" id="PTHR43861">
    <property type="entry name" value="TRANS-ACONITATE 2-METHYLTRANSFERASE-RELATED"/>
    <property type="match status" value="1"/>
</dbReference>
<dbReference type="Gene3D" id="3.40.50.150">
    <property type="entry name" value="Vaccinia Virus protein VP39"/>
    <property type="match status" value="1"/>
</dbReference>
<evidence type="ECO:0000313" key="2">
    <source>
        <dbReference type="Proteomes" id="UP000176609"/>
    </source>
</evidence>
<dbReference type="InterPro" id="IPR029063">
    <property type="entry name" value="SAM-dependent_MTases_sf"/>
</dbReference>
<dbReference type="EMBL" id="MFJR01000012">
    <property type="protein sequence ID" value="OGG26271.1"/>
    <property type="molecule type" value="Genomic_DNA"/>
</dbReference>
<protein>
    <recommendedName>
        <fullName evidence="3">Methyltransferase domain-containing protein</fullName>
    </recommendedName>
</protein>
<proteinExistence type="predicted"/>
<evidence type="ECO:0008006" key="3">
    <source>
        <dbReference type="Google" id="ProtNLM"/>
    </source>
</evidence>
<dbReference type="AlphaFoldDB" id="A0A1F6ANK9"/>
<reference evidence="1 2" key="1">
    <citation type="journal article" date="2016" name="Nat. Commun.">
        <title>Thousands of microbial genomes shed light on interconnected biogeochemical processes in an aquifer system.</title>
        <authorList>
            <person name="Anantharaman K."/>
            <person name="Brown C.T."/>
            <person name="Hug L.A."/>
            <person name="Sharon I."/>
            <person name="Castelle C.J."/>
            <person name="Probst A.J."/>
            <person name="Thomas B.C."/>
            <person name="Singh A."/>
            <person name="Wilkins M.J."/>
            <person name="Karaoz U."/>
            <person name="Brodie E.L."/>
            <person name="Williams K.H."/>
            <person name="Hubbard S.S."/>
            <person name="Banfield J.F."/>
        </authorList>
    </citation>
    <scope>NUCLEOTIDE SEQUENCE [LARGE SCALE GENOMIC DNA]</scope>
</reference>
<evidence type="ECO:0000313" key="1">
    <source>
        <dbReference type="EMBL" id="OGG26271.1"/>
    </source>
</evidence>
<gene>
    <name evidence="1" type="ORF">A2960_04825</name>
</gene>
<name>A0A1F6ANK9_9BACT</name>
<accession>A0A1F6ANK9</accession>
<dbReference type="Pfam" id="PF13489">
    <property type="entry name" value="Methyltransf_23"/>
    <property type="match status" value="1"/>
</dbReference>
<dbReference type="CDD" id="cd02440">
    <property type="entry name" value="AdoMet_MTases"/>
    <property type="match status" value="1"/>
</dbReference>
<dbReference type="Proteomes" id="UP000176609">
    <property type="component" value="Unassembled WGS sequence"/>
</dbReference>
<organism evidence="1 2">
    <name type="scientific">Candidatus Gottesmanbacteria bacterium RIFCSPLOWO2_01_FULL_39_12b</name>
    <dbReference type="NCBI Taxonomy" id="1798388"/>
    <lineage>
        <taxon>Bacteria</taxon>
        <taxon>Candidatus Gottesmaniibacteriota</taxon>
    </lineage>
</organism>
<sequence length="251" mass="28736">MSSTNDWDRLSNYFDTSKNDIKSGAADNMMIAWPVILNFIQKYAPRNENIKVLDYGCGGGGFSNKLFSLGFDVTGVDLSSEMIAIAKKNYGEKVKFITGNSNILTSLGKFDIITSIMTLQFIKNVADTIDNFSKVLYKSNLLVFAVFNPAYVVEGIKIKRGFTDFDSDTNPKEGEKLFNDGSIRIPVYIRTAYEYNAIAEKYGFKNVLEEYPEFTREYVNKYPEDRIYKNSEYLILGYRKNKSVLRKRNRL</sequence>
<comment type="caution">
    <text evidence="1">The sequence shown here is derived from an EMBL/GenBank/DDBJ whole genome shotgun (WGS) entry which is preliminary data.</text>
</comment>